<protein>
    <submittedName>
        <fullName evidence="2">Uncharacterized protein</fullName>
    </submittedName>
</protein>
<evidence type="ECO:0000313" key="3">
    <source>
        <dbReference type="Proteomes" id="UP000634136"/>
    </source>
</evidence>
<sequence>MRGAGAAKTGLSWIREGTEEEEEEEEGGDESLAEMRVGRNVGLEREVLEGEKDERKHVLREAVDDIIIIIIISVEMEMEKGME</sequence>
<evidence type="ECO:0000313" key="2">
    <source>
        <dbReference type="EMBL" id="KAF7819580.1"/>
    </source>
</evidence>
<dbReference type="EMBL" id="JAAIUW010000008">
    <property type="protein sequence ID" value="KAF7819580.1"/>
    <property type="molecule type" value="Genomic_DNA"/>
</dbReference>
<keyword evidence="3" id="KW-1185">Reference proteome</keyword>
<evidence type="ECO:0000256" key="1">
    <source>
        <dbReference type="SAM" id="MobiDB-lite"/>
    </source>
</evidence>
<dbReference type="Proteomes" id="UP000634136">
    <property type="component" value="Unassembled WGS sequence"/>
</dbReference>
<comment type="caution">
    <text evidence="2">The sequence shown here is derived from an EMBL/GenBank/DDBJ whole genome shotgun (WGS) entry which is preliminary data.</text>
</comment>
<accession>A0A834TEH9</accession>
<dbReference type="AlphaFoldDB" id="A0A834TEH9"/>
<reference evidence="2" key="1">
    <citation type="submission" date="2020-09" db="EMBL/GenBank/DDBJ databases">
        <title>Genome-Enabled Discovery of Anthraquinone Biosynthesis in Senna tora.</title>
        <authorList>
            <person name="Kang S.-H."/>
            <person name="Pandey R.P."/>
            <person name="Lee C.-M."/>
            <person name="Sim J.-S."/>
            <person name="Jeong J.-T."/>
            <person name="Choi B.-S."/>
            <person name="Jung M."/>
            <person name="Ginzburg D."/>
            <person name="Zhao K."/>
            <person name="Won S.Y."/>
            <person name="Oh T.-J."/>
            <person name="Yu Y."/>
            <person name="Kim N.-H."/>
            <person name="Lee O.R."/>
            <person name="Lee T.-H."/>
            <person name="Bashyal P."/>
            <person name="Kim T.-S."/>
            <person name="Lee W.-H."/>
            <person name="Kawkins C."/>
            <person name="Kim C.-K."/>
            <person name="Kim J.S."/>
            <person name="Ahn B.O."/>
            <person name="Rhee S.Y."/>
            <person name="Sohng J.K."/>
        </authorList>
    </citation>
    <scope>NUCLEOTIDE SEQUENCE</scope>
    <source>
        <tissue evidence="2">Leaf</tissue>
    </source>
</reference>
<gene>
    <name evidence="2" type="ORF">G2W53_025035</name>
</gene>
<feature type="compositionally biased region" description="Acidic residues" evidence="1">
    <location>
        <begin position="18"/>
        <end position="32"/>
    </location>
</feature>
<organism evidence="2 3">
    <name type="scientific">Senna tora</name>
    <dbReference type="NCBI Taxonomy" id="362788"/>
    <lineage>
        <taxon>Eukaryota</taxon>
        <taxon>Viridiplantae</taxon>
        <taxon>Streptophyta</taxon>
        <taxon>Embryophyta</taxon>
        <taxon>Tracheophyta</taxon>
        <taxon>Spermatophyta</taxon>
        <taxon>Magnoliopsida</taxon>
        <taxon>eudicotyledons</taxon>
        <taxon>Gunneridae</taxon>
        <taxon>Pentapetalae</taxon>
        <taxon>rosids</taxon>
        <taxon>fabids</taxon>
        <taxon>Fabales</taxon>
        <taxon>Fabaceae</taxon>
        <taxon>Caesalpinioideae</taxon>
        <taxon>Cassia clade</taxon>
        <taxon>Senna</taxon>
    </lineage>
</organism>
<proteinExistence type="predicted"/>
<name>A0A834TEH9_9FABA</name>
<feature type="region of interest" description="Disordered" evidence="1">
    <location>
        <begin position="1"/>
        <end position="34"/>
    </location>
</feature>